<organism evidence="3 4">
    <name type="scientific">Prosthecobacter vanneervenii</name>
    <dbReference type="NCBI Taxonomy" id="48466"/>
    <lineage>
        <taxon>Bacteria</taxon>
        <taxon>Pseudomonadati</taxon>
        <taxon>Verrucomicrobiota</taxon>
        <taxon>Verrucomicrobiia</taxon>
        <taxon>Verrucomicrobiales</taxon>
        <taxon>Verrucomicrobiaceae</taxon>
        <taxon>Prosthecobacter</taxon>
    </lineage>
</organism>
<dbReference type="RefSeq" id="WP_184342233.1">
    <property type="nucleotide sequence ID" value="NZ_JACHIG010000009.1"/>
</dbReference>
<comment type="caution">
    <text evidence="3">The sequence shown here is derived from an EMBL/GenBank/DDBJ whole genome shotgun (WGS) entry which is preliminary data.</text>
</comment>
<dbReference type="InterPro" id="IPR003423">
    <property type="entry name" value="OMP_efflux"/>
</dbReference>
<evidence type="ECO:0000313" key="3">
    <source>
        <dbReference type="EMBL" id="MBB5034431.1"/>
    </source>
</evidence>
<feature type="chain" id="PRO_5031423299" evidence="2">
    <location>
        <begin position="21"/>
        <end position="416"/>
    </location>
</feature>
<proteinExistence type="inferred from homology"/>
<name>A0A7W8DM18_9BACT</name>
<feature type="signal peptide" evidence="2">
    <location>
        <begin position="1"/>
        <end position="20"/>
    </location>
</feature>
<dbReference type="InterPro" id="IPR010131">
    <property type="entry name" value="MdtP/NodT-like"/>
</dbReference>
<sequence>MKPSFLITCLFLGSSLPAVMAVEPVSVNSLVLKTLATHPELQYYEAQIDVARGGKTKAGEIKNPELMVGKGNWRLRDLSNNYVTDGPTWQAQLTQTFEWPGRISLRKAIAQKDIELAQLGLAQFRAALTGRVRSIAWRMIAAQEQTRAAEEVTKRFQSLAAVLLQRDPAGAAPRLEARIIQANALTLGAEATQARNDLAAARFELNQLLGERAEHPLELKSEHFVVLPPPPVDVLLSRAREKNFALRARFLDVEQQGFQVALAKNERWPSITVQSYVQKQTTLTRETQVGFTLSFPLPLWNHNKGAIDAAQAKQLQAELMLTAQMRQLERDVAAQASHYRIYMEQLTQLPPDTLESFRKAAAEADDHYRMGALPLATYTELQRQYLSSVKAVLTAQMGAVDARQQLEQLTGSVPEQ</sequence>
<dbReference type="PANTHER" id="PTHR30203">
    <property type="entry name" value="OUTER MEMBRANE CATION EFFLUX PROTEIN"/>
    <property type="match status" value="1"/>
</dbReference>
<evidence type="ECO:0000313" key="4">
    <source>
        <dbReference type="Proteomes" id="UP000590740"/>
    </source>
</evidence>
<dbReference type="EMBL" id="JACHIG010000009">
    <property type="protein sequence ID" value="MBB5034431.1"/>
    <property type="molecule type" value="Genomic_DNA"/>
</dbReference>
<keyword evidence="4" id="KW-1185">Reference proteome</keyword>
<dbReference type="Proteomes" id="UP000590740">
    <property type="component" value="Unassembled WGS sequence"/>
</dbReference>
<accession>A0A7W8DM18</accession>
<gene>
    <name evidence="3" type="ORF">HNQ65_004025</name>
</gene>
<evidence type="ECO:0000256" key="2">
    <source>
        <dbReference type="SAM" id="SignalP"/>
    </source>
</evidence>
<keyword evidence="2" id="KW-0732">Signal</keyword>
<dbReference type="AlphaFoldDB" id="A0A7W8DM18"/>
<comment type="similarity">
    <text evidence="1">Belongs to the outer membrane factor (OMF) (TC 1.B.17) family.</text>
</comment>
<evidence type="ECO:0000256" key="1">
    <source>
        <dbReference type="ARBA" id="ARBA00007613"/>
    </source>
</evidence>
<reference evidence="3 4" key="1">
    <citation type="submission" date="2020-08" db="EMBL/GenBank/DDBJ databases">
        <title>Genomic Encyclopedia of Type Strains, Phase IV (KMG-IV): sequencing the most valuable type-strain genomes for metagenomic binning, comparative biology and taxonomic classification.</title>
        <authorList>
            <person name="Goeker M."/>
        </authorList>
    </citation>
    <scope>NUCLEOTIDE SEQUENCE [LARGE SCALE GENOMIC DNA]</scope>
    <source>
        <strain evidence="3 4">DSM 12252</strain>
    </source>
</reference>
<dbReference type="PANTHER" id="PTHR30203:SF24">
    <property type="entry name" value="BLR4935 PROTEIN"/>
    <property type="match status" value="1"/>
</dbReference>
<dbReference type="SUPFAM" id="SSF56954">
    <property type="entry name" value="Outer membrane efflux proteins (OEP)"/>
    <property type="match status" value="1"/>
</dbReference>
<dbReference type="Gene3D" id="1.20.1600.10">
    <property type="entry name" value="Outer membrane efflux proteins (OEP)"/>
    <property type="match status" value="1"/>
</dbReference>
<protein>
    <submittedName>
        <fullName evidence="3">Cobalt-zinc-cadmium efflux system outer membrane protein</fullName>
    </submittedName>
</protein>
<dbReference type="Pfam" id="PF02321">
    <property type="entry name" value="OEP"/>
    <property type="match status" value="1"/>
</dbReference>
<dbReference type="GO" id="GO:0015562">
    <property type="term" value="F:efflux transmembrane transporter activity"/>
    <property type="evidence" value="ECO:0007669"/>
    <property type="project" value="InterPro"/>
</dbReference>